<sequence length="56" mass="6912">MTKYHHLEDRAWQFIEQQKRKAYKNPEKIRLFIEGGIFHIERRISVEILLPEVYGR</sequence>
<keyword evidence="2" id="KW-1185">Reference proteome</keyword>
<evidence type="ECO:0000313" key="1">
    <source>
        <dbReference type="EMBL" id="ETO91043.1"/>
    </source>
</evidence>
<comment type="caution">
    <text evidence="1">The sequence shown here is derived from an EMBL/GenBank/DDBJ whole genome shotgun (WGS) entry which is preliminary data.</text>
</comment>
<evidence type="ECO:0000313" key="2">
    <source>
        <dbReference type="Proteomes" id="UP000018951"/>
    </source>
</evidence>
<accession>W2V0Q4</accession>
<proteinExistence type="predicted"/>
<name>W2V0Q4_9RICK</name>
<protein>
    <submittedName>
        <fullName evidence="1">Uncharacterized protein</fullName>
    </submittedName>
</protein>
<organism evidence="1 2">
    <name type="scientific">Candidatus Xenolissoclinum pacificiensis L6</name>
    <dbReference type="NCBI Taxonomy" id="1401685"/>
    <lineage>
        <taxon>Bacteria</taxon>
        <taxon>Pseudomonadati</taxon>
        <taxon>Pseudomonadota</taxon>
        <taxon>Alphaproteobacteria</taxon>
        <taxon>Rickettsiales</taxon>
        <taxon>Anaplasmataceae</taxon>
        <taxon>Candidatus Xenolissoclinum</taxon>
    </lineage>
</organism>
<dbReference type="AlphaFoldDB" id="W2V0Q4"/>
<dbReference type="EMBL" id="AXCJ01000009">
    <property type="protein sequence ID" value="ETO91043.1"/>
    <property type="molecule type" value="Genomic_DNA"/>
</dbReference>
<gene>
    <name evidence="1" type="ORF">P857_118</name>
</gene>
<dbReference type="Proteomes" id="UP000018951">
    <property type="component" value="Unassembled WGS sequence"/>
</dbReference>
<reference evidence="1 2" key="1">
    <citation type="journal article" date="2013" name="PLoS ONE">
        <title>Bacterial endosymbiosis in a chordate host: long-term co-evolution and conservation of secondary metabolism.</title>
        <authorList>
            <person name="Kwan J.C."/>
            <person name="Schmidt E.W."/>
        </authorList>
    </citation>
    <scope>NUCLEOTIDE SEQUENCE [LARGE SCALE GENOMIC DNA]</scope>
    <source>
        <strain evidence="2">L6</strain>
    </source>
</reference>